<dbReference type="InterPro" id="IPR003838">
    <property type="entry name" value="ABC3_permease_C"/>
</dbReference>
<evidence type="ECO:0000256" key="8">
    <source>
        <dbReference type="ARBA" id="ARBA00022692"/>
    </source>
</evidence>
<reference evidence="17" key="1">
    <citation type="journal article" date="2019" name="Int. J. Syst. Evol. Microbiol.">
        <title>The Global Catalogue of Microorganisms (GCM) 10K type strain sequencing project: providing services to taxonomists for standard genome sequencing and annotation.</title>
        <authorList>
            <consortium name="The Broad Institute Genomics Platform"/>
            <consortium name="The Broad Institute Genome Sequencing Center for Infectious Disease"/>
            <person name="Wu L."/>
            <person name="Ma J."/>
        </authorList>
    </citation>
    <scope>NUCLEOTIDE SEQUENCE [LARGE SCALE GENOMIC DNA]</scope>
    <source>
        <strain evidence="17">NBRC 113072</strain>
    </source>
</reference>
<protein>
    <recommendedName>
        <fullName evidence="5 12">Cell division protein FtsX</fullName>
    </recommendedName>
</protein>
<comment type="caution">
    <text evidence="16">The sequence shown here is derived from an EMBL/GenBank/DDBJ whole genome shotgun (WGS) entry which is preliminary data.</text>
</comment>
<evidence type="ECO:0000256" key="10">
    <source>
        <dbReference type="ARBA" id="ARBA00023136"/>
    </source>
</evidence>
<dbReference type="PANTHER" id="PTHR47755:SF1">
    <property type="entry name" value="CELL DIVISION PROTEIN FTSX"/>
    <property type="match status" value="1"/>
</dbReference>
<feature type="transmembrane region" description="Helical" evidence="13">
    <location>
        <begin position="21"/>
        <end position="42"/>
    </location>
</feature>
<feature type="transmembrane region" description="Helical" evidence="13">
    <location>
        <begin position="273"/>
        <end position="296"/>
    </location>
</feature>
<dbReference type="Gene3D" id="3.30.70.3040">
    <property type="match status" value="1"/>
</dbReference>
<comment type="subcellular location">
    <subcellularLocation>
        <location evidence="2">Cell membrane</location>
        <topology evidence="2">Multi-pass membrane protein</topology>
    </subcellularLocation>
</comment>
<comment type="function">
    <text evidence="1">Part of the ABC transporter FtsEX involved in cellular division.</text>
</comment>
<keyword evidence="9 13" id="KW-1133">Transmembrane helix</keyword>
<dbReference type="GO" id="GO:0051301">
    <property type="term" value="P:cell division"/>
    <property type="evidence" value="ECO:0007669"/>
    <property type="project" value="UniProtKB-KW"/>
</dbReference>
<evidence type="ECO:0000256" key="6">
    <source>
        <dbReference type="ARBA" id="ARBA00022475"/>
    </source>
</evidence>
<evidence type="ECO:0000256" key="7">
    <source>
        <dbReference type="ARBA" id="ARBA00022618"/>
    </source>
</evidence>
<keyword evidence="10 12" id="KW-0472">Membrane</keyword>
<keyword evidence="17" id="KW-1185">Reference proteome</keyword>
<evidence type="ECO:0000313" key="17">
    <source>
        <dbReference type="Proteomes" id="UP001157126"/>
    </source>
</evidence>
<comment type="similarity">
    <text evidence="3 12">Belongs to the ABC-4 integral membrane protein family. FtsX subfamily.</text>
</comment>
<evidence type="ECO:0000313" key="16">
    <source>
        <dbReference type="EMBL" id="GMA39022.1"/>
    </source>
</evidence>
<proteinExistence type="inferred from homology"/>
<evidence type="ECO:0000256" key="4">
    <source>
        <dbReference type="ARBA" id="ARBA00011160"/>
    </source>
</evidence>
<feature type="domain" description="ABC3 transporter permease C-terminal" evidence="14">
    <location>
        <begin position="184"/>
        <end position="300"/>
    </location>
</feature>
<dbReference type="RefSeq" id="WP_284303020.1">
    <property type="nucleotide sequence ID" value="NZ_BSUO01000001.1"/>
</dbReference>
<evidence type="ECO:0000256" key="5">
    <source>
        <dbReference type="ARBA" id="ARBA00021907"/>
    </source>
</evidence>
<comment type="subunit">
    <text evidence="4">Forms a membrane-associated complex with FtsE.</text>
</comment>
<evidence type="ECO:0000259" key="14">
    <source>
        <dbReference type="Pfam" id="PF02687"/>
    </source>
</evidence>
<evidence type="ECO:0000256" key="1">
    <source>
        <dbReference type="ARBA" id="ARBA00003552"/>
    </source>
</evidence>
<dbReference type="EMBL" id="BSUO01000001">
    <property type="protein sequence ID" value="GMA39022.1"/>
    <property type="molecule type" value="Genomic_DNA"/>
</dbReference>
<dbReference type="NCBIfam" id="NF038346">
    <property type="entry name" value="FtsX_actino"/>
    <property type="match status" value="1"/>
</dbReference>
<feature type="transmembrane region" description="Helical" evidence="13">
    <location>
        <begin position="226"/>
        <end position="253"/>
    </location>
</feature>
<dbReference type="InterPro" id="IPR047929">
    <property type="entry name" value="FtsX_actino"/>
</dbReference>
<accession>A0ABQ6IQL5</accession>
<organism evidence="16 17">
    <name type="scientific">Mobilicoccus caccae</name>
    <dbReference type="NCBI Taxonomy" id="1859295"/>
    <lineage>
        <taxon>Bacteria</taxon>
        <taxon>Bacillati</taxon>
        <taxon>Actinomycetota</taxon>
        <taxon>Actinomycetes</taxon>
        <taxon>Micrococcales</taxon>
        <taxon>Dermatophilaceae</taxon>
        <taxon>Mobilicoccus</taxon>
    </lineage>
</organism>
<dbReference type="PANTHER" id="PTHR47755">
    <property type="entry name" value="CELL DIVISION PROTEIN FTSX"/>
    <property type="match status" value="1"/>
</dbReference>
<dbReference type="InterPro" id="IPR004513">
    <property type="entry name" value="FtsX"/>
</dbReference>
<dbReference type="Pfam" id="PF02687">
    <property type="entry name" value="FtsX"/>
    <property type="match status" value="1"/>
</dbReference>
<dbReference type="InterPro" id="IPR040690">
    <property type="entry name" value="FtsX_ECD"/>
</dbReference>
<evidence type="ECO:0000256" key="9">
    <source>
        <dbReference type="ARBA" id="ARBA00022989"/>
    </source>
</evidence>
<keyword evidence="11 12" id="KW-0131">Cell cycle</keyword>
<gene>
    <name evidence="16" type="ORF">GCM10025883_10670</name>
</gene>
<evidence type="ECO:0000256" key="2">
    <source>
        <dbReference type="ARBA" id="ARBA00004651"/>
    </source>
</evidence>
<evidence type="ECO:0000256" key="3">
    <source>
        <dbReference type="ARBA" id="ARBA00007379"/>
    </source>
</evidence>
<feature type="transmembrane region" description="Helical" evidence="13">
    <location>
        <begin position="180"/>
        <end position="205"/>
    </location>
</feature>
<dbReference type="Proteomes" id="UP001157126">
    <property type="component" value="Unassembled WGS sequence"/>
</dbReference>
<keyword evidence="7 12" id="KW-0132">Cell division</keyword>
<evidence type="ECO:0000256" key="13">
    <source>
        <dbReference type="SAM" id="Phobius"/>
    </source>
</evidence>
<name>A0ABQ6IQL5_9MICO</name>
<sequence>MMRPGFLLGEVWTGLRRSLSMAVAVLIVTTTSLFFLGMGLLADRQVEAAKGHWYDRVEVSIFLCPERSNEAACAGGAITKQQQDAVQLMLESMKPTVKTVYFESQDEAYGRFQEQFRDNPTFADTPKEAIPAAFRVKLSDPSQYALVHQTFATMPGVAAVNDIREVLDPLIRVLSLLRTVALGLAAVMLVAAVLLTSTTIRQVAWSRRREVGIKRMVGASKLTIRLPFVLEILLASLVGAGLAVASLAAVVHFGVSGLAARFRDFAWVGLDDVWAVSGWLVLVAAVVSIVVSWLSLSRYVRV</sequence>
<keyword evidence="6 12" id="KW-1003">Cell membrane</keyword>
<evidence type="ECO:0000256" key="11">
    <source>
        <dbReference type="ARBA" id="ARBA00023306"/>
    </source>
</evidence>
<evidence type="ECO:0000256" key="12">
    <source>
        <dbReference type="PIRNR" id="PIRNR003097"/>
    </source>
</evidence>
<keyword evidence="8 13" id="KW-0812">Transmembrane</keyword>
<evidence type="ECO:0000259" key="15">
    <source>
        <dbReference type="Pfam" id="PF18075"/>
    </source>
</evidence>
<dbReference type="Pfam" id="PF18075">
    <property type="entry name" value="FtsX_ECD"/>
    <property type="match status" value="1"/>
</dbReference>
<feature type="domain" description="FtsX extracellular" evidence="15">
    <location>
        <begin position="57"/>
        <end position="160"/>
    </location>
</feature>
<dbReference type="PIRSF" id="PIRSF003097">
    <property type="entry name" value="FtsX"/>
    <property type="match status" value="1"/>
</dbReference>